<feature type="signal peptide" evidence="6">
    <location>
        <begin position="1"/>
        <end position="20"/>
    </location>
</feature>
<keyword evidence="5" id="KW-1279">T cell receptor</keyword>
<keyword evidence="4" id="KW-0393">Immunoglobulin domain</keyword>
<reference evidence="8" key="2">
    <citation type="submission" date="2025-08" db="UniProtKB">
        <authorList>
            <consortium name="Ensembl"/>
        </authorList>
    </citation>
    <scope>IDENTIFICATION</scope>
</reference>
<keyword evidence="2" id="KW-1064">Adaptive immunity</keyword>
<dbReference type="Proteomes" id="UP000694558">
    <property type="component" value="Chromosome 7"/>
</dbReference>
<dbReference type="Pfam" id="PF07686">
    <property type="entry name" value="V-set"/>
    <property type="match status" value="1"/>
</dbReference>
<dbReference type="PROSITE" id="PS50835">
    <property type="entry name" value="IG_LIKE"/>
    <property type="match status" value="1"/>
</dbReference>
<dbReference type="Gene3D" id="2.60.40.10">
    <property type="entry name" value="Immunoglobulins"/>
    <property type="match status" value="1"/>
</dbReference>
<dbReference type="GeneTree" id="ENSGT01030000234557"/>
<evidence type="ECO:0000256" key="4">
    <source>
        <dbReference type="ARBA" id="ARBA00023319"/>
    </source>
</evidence>
<keyword evidence="5" id="KW-0391">Immunity</keyword>
<feature type="domain" description="Ig-like" evidence="7">
    <location>
        <begin position="22"/>
        <end position="126"/>
    </location>
</feature>
<dbReference type="GO" id="GO:0042101">
    <property type="term" value="C:T cell receptor complex"/>
    <property type="evidence" value="ECO:0007669"/>
    <property type="project" value="UniProtKB-KW"/>
</dbReference>
<organism evidence="8 9">
    <name type="scientific">Scophthalmus maximus</name>
    <name type="common">Turbot</name>
    <name type="synonym">Psetta maxima</name>
    <dbReference type="NCBI Taxonomy" id="52904"/>
    <lineage>
        <taxon>Eukaryota</taxon>
        <taxon>Metazoa</taxon>
        <taxon>Chordata</taxon>
        <taxon>Craniata</taxon>
        <taxon>Vertebrata</taxon>
        <taxon>Euteleostomi</taxon>
        <taxon>Actinopterygii</taxon>
        <taxon>Neopterygii</taxon>
        <taxon>Teleostei</taxon>
        <taxon>Neoteleostei</taxon>
        <taxon>Acanthomorphata</taxon>
        <taxon>Carangaria</taxon>
        <taxon>Pleuronectiformes</taxon>
        <taxon>Pleuronectoidei</taxon>
        <taxon>Scophthalmidae</taxon>
        <taxon>Scophthalmus</taxon>
    </lineage>
</organism>
<dbReference type="SMART" id="SM00406">
    <property type="entry name" value="IGv"/>
    <property type="match status" value="1"/>
</dbReference>
<evidence type="ECO:0000259" key="7">
    <source>
        <dbReference type="PROSITE" id="PS50835"/>
    </source>
</evidence>
<accession>A0A8D3E227</accession>
<keyword evidence="3" id="KW-0675">Receptor</keyword>
<dbReference type="InterPro" id="IPR051287">
    <property type="entry name" value="TCR_variable_region"/>
</dbReference>
<dbReference type="PANTHER" id="PTHR19367">
    <property type="entry name" value="T-CELL RECEPTOR ALPHA CHAIN V REGION"/>
    <property type="match status" value="1"/>
</dbReference>
<feature type="chain" id="PRO_5046452401" description="Ig-like domain-containing protein" evidence="6">
    <location>
        <begin position="21"/>
        <end position="147"/>
    </location>
</feature>
<protein>
    <recommendedName>
        <fullName evidence="7">Ig-like domain-containing protein</fullName>
    </recommendedName>
</protein>
<name>A0A8D3E227_SCOMX</name>
<evidence type="ECO:0000256" key="1">
    <source>
        <dbReference type="ARBA" id="ARBA00022729"/>
    </source>
</evidence>
<dbReference type="PANTHER" id="PTHR19367:SF18">
    <property type="entry name" value="T CELL RECEPTOR ALPHA VARIABLE 16"/>
    <property type="match status" value="1"/>
</dbReference>
<dbReference type="InterPro" id="IPR007110">
    <property type="entry name" value="Ig-like_dom"/>
</dbReference>
<dbReference type="SMART" id="SM00409">
    <property type="entry name" value="IG"/>
    <property type="match status" value="1"/>
</dbReference>
<dbReference type="AlphaFoldDB" id="A0A8D3E227"/>
<evidence type="ECO:0000256" key="3">
    <source>
        <dbReference type="ARBA" id="ARBA00023170"/>
    </source>
</evidence>
<reference evidence="8" key="1">
    <citation type="submission" date="2023-05" db="EMBL/GenBank/DDBJ databases">
        <title>High-quality long-read genome of Scophthalmus maximus.</title>
        <authorList>
            <person name="Lien S."/>
            <person name="Martinez P."/>
        </authorList>
    </citation>
    <scope>NUCLEOTIDE SEQUENCE [LARGE SCALE GENOMIC DNA]</scope>
</reference>
<dbReference type="InterPro" id="IPR013106">
    <property type="entry name" value="Ig_V-set"/>
</dbReference>
<dbReference type="GO" id="GO:0002250">
    <property type="term" value="P:adaptive immune response"/>
    <property type="evidence" value="ECO:0007669"/>
    <property type="project" value="UniProtKB-KW"/>
</dbReference>
<dbReference type="Ensembl" id="ENSSMAT00000055122.1">
    <property type="protein sequence ID" value="ENSSMAP00000065836.1"/>
    <property type="gene ID" value="ENSSMAG00000022660.1"/>
</dbReference>
<evidence type="ECO:0000256" key="5">
    <source>
        <dbReference type="ARBA" id="ARBA00043266"/>
    </source>
</evidence>
<proteinExistence type="predicted"/>
<evidence type="ECO:0000256" key="2">
    <source>
        <dbReference type="ARBA" id="ARBA00023130"/>
    </source>
</evidence>
<dbReference type="InterPro" id="IPR036179">
    <property type="entry name" value="Ig-like_dom_sf"/>
</dbReference>
<evidence type="ECO:0000313" key="9">
    <source>
        <dbReference type="Proteomes" id="UP000694558"/>
    </source>
</evidence>
<sequence>MYRWNIVCGLLLLLWSLCKAQDRVVQPAGDVTATEGDTLTLGCTFQTSDPSPTLFWYKQKVNDFPKMLLLRFSTREDRPAEKQERIDAIVNKTSVPLQIQKLQLSDSAVYYCALRPTVTGNNTTLGGTKQHKCRCDVNVELMKRKDQ</sequence>
<evidence type="ECO:0000313" key="8">
    <source>
        <dbReference type="Ensembl" id="ENSSMAP00000065836.1"/>
    </source>
</evidence>
<keyword evidence="1 6" id="KW-0732">Signal</keyword>
<dbReference type="InterPro" id="IPR013783">
    <property type="entry name" value="Ig-like_fold"/>
</dbReference>
<dbReference type="InterPro" id="IPR003599">
    <property type="entry name" value="Ig_sub"/>
</dbReference>
<dbReference type="SUPFAM" id="SSF48726">
    <property type="entry name" value="Immunoglobulin"/>
    <property type="match status" value="1"/>
</dbReference>
<evidence type="ECO:0000256" key="6">
    <source>
        <dbReference type="SAM" id="SignalP"/>
    </source>
</evidence>